<evidence type="ECO:0000256" key="9">
    <source>
        <dbReference type="ARBA" id="ARBA00022786"/>
    </source>
</evidence>
<keyword evidence="11 16" id="KW-1133">Transmembrane helix</keyword>
<organism evidence="18 19">
    <name type="scientific">Ricinus communis</name>
    <name type="common">Castor bean</name>
    <dbReference type="NCBI Taxonomy" id="3988"/>
    <lineage>
        <taxon>Eukaryota</taxon>
        <taxon>Viridiplantae</taxon>
        <taxon>Streptophyta</taxon>
        <taxon>Embryophyta</taxon>
        <taxon>Tracheophyta</taxon>
        <taxon>Spermatophyta</taxon>
        <taxon>Magnoliopsida</taxon>
        <taxon>eudicotyledons</taxon>
        <taxon>Gunneridae</taxon>
        <taxon>Pentapetalae</taxon>
        <taxon>rosids</taxon>
        <taxon>fabids</taxon>
        <taxon>Malpighiales</taxon>
        <taxon>Euphorbiaceae</taxon>
        <taxon>Acalyphoideae</taxon>
        <taxon>Acalypheae</taxon>
        <taxon>Ricinus</taxon>
    </lineage>
</organism>
<feature type="region of interest" description="Disordered" evidence="15">
    <location>
        <begin position="252"/>
        <end position="282"/>
    </location>
</feature>
<dbReference type="FunFam" id="3.30.40.10:FF:000187">
    <property type="entry name" value="E3 ubiquitin-protein ligase ATL6"/>
    <property type="match status" value="1"/>
</dbReference>
<evidence type="ECO:0000256" key="16">
    <source>
        <dbReference type="SAM" id="Phobius"/>
    </source>
</evidence>
<keyword evidence="12 16" id="KW-0472">Membrane</keyword>
<dbReference type="EMBL" id="EQ974131">
    <property type="protein sequence ID" value="EEF33062.1"/>
    <property type="molecule type" value="Genomic_DNA"/>
</dbReference>
<evidence type="ECO:0000256" key="7">
    <source>
        <dbReference type="ARBA" id="ARBA00022723"/>
    </source>
</evidence>
<dbReference type="PANTHER" id="PTHR46913:SF1">
    <property type="entry name" value="RING-H2 FINGER PROTEIN ATL16"/>
    <property type="match status" value="1"/>
</dbReference>
<feature type="domain" description="RING-type" evidence="17">
    <location>
        <begin position="133"/>
        <end position="175"/>
    </location>
</feature>
<keyword evidence="5" id="KW-0808">Transferase</keyword>
<dbReference type="AlphaFoldDB" id="B9STH4"/>
<evidence type="ECO:0000256" key="1">
    <source>
        <dbReference type="ARBA" id="ARBA00000900"/>
    </source>
</evidence>
<evidence type="ECO:0000259" key="17">
    <source>
        <dbReference type="PROSITE" id="PS50089"/>
    </source>
</evidence>
<comment type="pathway">
    <text evidence="3">Protein modification; protein ubiquitination.</text>
</comment>
<evidence type="ECO:0000256" key="2">
    <source>
        <dbReference type="ARBA" id="ARBA00004167"/>
    </source>
</evidence>
<evidence type="ECO:0000256" key="11">
    <source>
        <dbReference type="ARBA" id="ARBA00022989"/>
    </source>
</evidence>
<dbReference type="GO" id="GO:0061630">
    <property type="term" value="F:ubiquitin protein ligase activity"/>
    <property type="evidence" value="ECO:0007669"/>
    <property type="project" value="UniProtKB-EC"/>
</dbReference>
<protein>
    <recommendedName>
        <fullName evidence="4">RING-type E3 ubiquitin transferase</fullName>
        <ecNumber evidence="4">2.3.2.27</ecNumber>
    </recommendedName>
</protein>
<dbReference type="SUPFAM" id="SSF57850">
    <property type="entry name" value="RING/U-box"/>
    <property type="match status" value="1"/>
</dbReference>
<dbReference type="InParanoid" id="B9STH4"/>
<sequence length="376" mass="41993">MDLVSKNYGSQSLPPITNPSSANSFFNNPHSHSSDTSFPIIAIAIIGILATAFLLVSYYIFVIKCCLNWHRIDILRRFSLSRNRNQEDPLMGYSPAMENRGLDESVIRSIPIFKFKKEGNGSGDIGGRTLSECAVCLNEFQENEKLRIIPNCSHVFHIDCIDVWLQNNANCPLCRNSISSTTRSIPFDRIIAPSSSPQDPNPYSESLIGGDEDYVVIELGNINNNIINNSHNPADQTLLAAQERLMNSGELSIARPISPSSRRQKLEQRGSSGAVQKKSRKFSKLTSMGDECIDIRGKDDQFAIQPIRRSFSMDSSADRQLYLSIQEIILQSRQQPIDHQVSPIEGCSNGRPRRTFFSFGHGRGSRNSVLPVFLEP</sequence>
<evidence type="ECO:0000256" key="5">
    <source>
        <dbReference type="ARBA" id="ARBA00022679"/>
    </source>
</evidence>
<dbReference type="SMART" id="SM00184">
    <property type="entry name" value="RING"/>
    <property type="match status" value="1"/>
</dbReference>
<dbReference type="PROSITE" id="PS50089">
    <property type="entry name" value="ZF_RING_2"/>
    <property type="match status" value="1"/>
</dbReference>
<evidence type="ECO:0000256" key="12">
    <source>
        <dbReference type="ARBA" id="ARBA00023136"/>
    </source>
</evidence>
<dbReference type="GO" id="GO:0016020">
    <property type="term" value="C:membrane"/>
    <property type="evidence" value="ECO:0007669"/>
    <property type="project" value="UniProtKB-SubCell"/>
</dbReference>
<evidence type="ECO:0000256" key="15">
    <source>
        <dbReference type="SAM" id="MobiDB-lite"/>
    </source>
</evidence>
<gene>
    <name evidence="18" type="ORF">RCOM_0491710</name>
</gene>
<feature type="compositionally biased region" description="Low complexity" evidence="15">
    <location>
        <begin position="252"/>
        <end position="261"/>
    </location>
</feature>
<keyword evidence="9" id="KW-0833">Ubl conjugation pathway</keyword>
<evidence type="ECO:0000256" key="3">
    <source>
        <dbReference type="ARBA" id="ARBA00004906"/>
    </source>
</evidence>
<evidence type="ECO:0000256" key="14">
    <source>
        <dbReference type="PROSITE-ProRule" id="PRU00175"/>
    </source>
</evidence>
<dbReference type="EC" id="2.3.2.27" evidence="4"/>
<dbReference type="GO" id="GO:0008270">
    <property type="term" value="F:zinc ion binding"/>
    <property type="evidence" value="ECO:0007669"/>
    <property type="project" value="UniProtKB-KW"/>
</dbReference>
<comment type="similarity">
    <text evidence="13">Belongs to the RING-type zinc finger family. ATL subfamily.</text>
</comment>
<dbReference type="OrthoDB" id="8062037at2759"/>
<comment type="catalytic activity">
    <reaction evidence="1">
        <text>S-ubiquitinyl-[E2 ubiquitin-conjugating enzyme]-L-cysteine + [acceptor protein]-L-lysine = [E2 ubiquitin-conjugating enzyme]-L-cysteine + N(6)-ubiquitinyl-[acceptor protein]-L-lysine.</text>
        <dbReference type="EC" id="2.3.2.27"/>
    </reaction>
</comment>
<keyword evidence="7" id="KW-0479">Metal-binding</keyword>
<dbReference type="InterPro" id="IPR013083">
    <property type="entry name" value="Znf_RING/FYVE/PHD"/>
</dbReference>
<evidence type="ECO:0000313" key="18">
    <source>
        <dbReference type="EMBL" id="EEF33062.1"/>
    </source>
</evidence>
<dbReference type="PANTHER" id="PTHR46913">
    <property type="entry name" value="RING-H2 FINGER PROTEIN ATL16"/>
    <property type="match status" value="1"/>
</dbReference>
<dbReference type="CDD" id="cd16461">
    <property type="entry name" value="RING-H2_EL5-like"/>
    <property type="match status" value="1"/>
</dbReference>
<dbReference type="Gene3D" id="3.30.40.10">
    <property type="entry name" value="Zinc/RING finger domain, C3HC4 (zinc finger)"/>
    <property type="match status" value="1"/>
</dbReference>
<evidence type="ECO:0000313" key="19">
    <source>
        <dbReference type="Proteomes" id="UP000008311"/>
    </source>
</evidence>
<keyword evidence="10" id="KW-0862">Zinc</keyword>
<dbReference type="GO" id="GO:0016567">
    <property type="term" value="P:protein ubiquitination"/>
    <property type="evidence" value="ECO:0007669"/>
    <property type="project" value="InterPro"/>
</dbReference>
<dbReference type="Proteomes" id="UP000008311">
    <property type="component" value="Unassembled WGS sequence"/>
</dbReference>
<evidence type="ECO:0000256" key="6">
    <source>
        <dbReference type="ARBA" id="ARBA00022692"/>
    </source>
</evidence>
<evidence type="ECO:0000256" key="10">
    <source>
        <dbReference type="ARBA" id="ARBA00022833"/>
    </source>
</evidence>
<proteinExistence type="inferred from homology"/>
<accession>B9STH4</accession>
<dbReference type="KEGG" id="rcu:8285188"/>
<dbReference type="Pfam" id="PF13639">
    <property type="entry name" value="zf-RING_2"/>
    <property type="match status" value="1"/>
</dbReference>
<keyword evidence="8 14" id="KW-0863">Zinc-finger</keyword>
<evidence type="ECO:0000256" key="4">
    <source>
        <dbReference type="ARBA" id="ARBA00012483"/>
    </source>
</evidence>
<keyword evidence="19" id="KW-1185">Reference proteome</keyword>
<evidence type="ECO:0000256" key="13">
    <source>
        <dbReference type="ARBA" id="ARBA00024209"/>
    </source>
</evidence>
<evidence type="ECO:0000256" key="8">
    <source>
        <dbReference type="ARBA" id="ARBA00022771"/>
    </source>
</evidence>
<feature type="transmembrane region" description="Helical" evidence="16">
    <location>
        <begin position="38"/>
        <end position="61"/>
    </location>
</feature>
<reference evidence="19" key="1">
    <citation type="journal article" date="2010" name="Nat. Biotechnol.">
        <title>Draft genome sequence of the oilseed species Ricinus communis.</title>
        <authorList>
            <person name="Chan A.P."/>
            <person name="Crabtree J."/>
            <person name="Zhao Q."/>
            <person name="Lorenzi H."/>
            <person name="Orvis J."/>
            <person name="Puiu D."/>
            <person name="Melake-Berhan A."/>
            <person name="Jones K.M."/>
            <person name="Redman J."/>
            <person name="Chen G."/>
            <person name="Cahoon E.B."/>
            <person name="Gedil M."/>
            <person name="Stanke M."/>
            <person name="Haas B.J."/>
            <person name="Wortman J.R."/>
            <person name="Fraser-Liggett C.M."/>
            <person name="Ravel J."/>
            <person name="Rabinowicz P.D."/>
        </authorList>
    </citation>
    <scope>NUCLEOTIDE SEQUENCE [LARGE SCALE GENOMIC DNA]</scope>
    <source>
        <strain evidence="19">cv. Hale</strain>
    </source>
</reference>
<name>B9STH4_RICCO</name>
<keyword evidence="6 16" id="KW-0812">Transmembrane</keyword>
<dbReference type="STRING" id="3988.B9STH4"/>
<dbReference type="InterPro" id="IPR044600">
    <property type="entry name" value="ATL1/ATL16-like"/>
</dbReference>
<dbReference type="InterPro" id="IPR001841">
    <property type="entry name" value="Znf_RING"/>
</dbReference>
<dbReference type="eggNOG" id="KOG0800">
    <property type="taxonomic scope" value="Eukaryota"/>
</dbReference>
<comment type="subcellular location">
    <subcellularLocation>
        <location evidence="2">Membrane</location>
        <topology evidence="2">Single-pass membrane protein</topology>
    </subcellularLocation>
</comment>